<organism evidence="4 5">
    <name type="scientific">Nitrococcus mobilis Nb-231</name>
    <dbReference type="NCBI Taxonomy" id="314278"/>
    <lineage>
        <taxon>Bacteria</taxon>
        <taxon>Pseudomonadati</taxon>
        <taxon>Pseudomonadota</taxon>
        <taxon>Gammaproteobacteria</taxon>
        <taxon>Chromatiales</taxon>
        <taxon>Ectothiorhodospiraceae</taxon>
        <taxon>Nitrococcus</taxon>
    </lineage>
</organism>
<evidence type="ECO:0000259" key="3">
    <source>
        <dbReference type="Pfam" id="PF05193"/>
    </source>
</evidence>
<dbReference type="EMBL" id="AAOF01000003">
    <property type="protein sequence ID" value="EAR22313.1"/>
    <property type="molecule type" value="Genomic_DNA"/>
</dbReference>
<evidence type="ECO:0000313" key="5">
    <source>
        <dbReference type="Proteomes" id="UP000003374"/>
    </source>
</evidence>
<dbReference type="PANTHER" id="PTHR11851">
    <property type="entry name" value="METALLOPROTEASE"/>
    <property type="match status" value="1"/>
</dbReference>
<dbReference type="HOGENOM" id="CLU_009902_6_0_6"/>
<keyword evidence="1" id="KW-0732">Signal</keyword>
<keyword evidence="5" id="KW-1185">Reference proteome</keyword>
<reference evidence="4 5" key="1">
    <citation type="submission" date="2006-02" db="EMBL/GenBank/DDBJ databases">
        <authorList>
            <person name="Waterbury J."/>
            <person name="Ferriera S."/>
            <person name="Johnson J."/>
            <person name="Kravitz S."/>
            <person name="Halpern A."/>
            <person name="Remington K."/>
            <person name="Beeson K."/>
            <person name="Tran B."/>
            <person name="Rogers Y.-H."/>
            <person name="Friedman R."/>
            <person name="Venter J.C."/>
        </authorList>
    </citation>
    <scope>NUCLEOTIDE SEQUENCE [LARGE SCALE GENOMIC DNA]</scope>
    <source>
        <strain evidence="4 5">Nb-231</strain>
    </source>
</reference>
<proteinExistence type="predicted"/>
<sequence length="443" mass="47852">MKARFIILVLCGLLALPAARAAMPEIQHWTTASGTRVYFVATSVLPIVDLSLVFDAGAARDGNKSGLAALTSRLLTDGTAELDAGAIARRFERYGARVATDNSRDTARLTVRSLSASENLQPTLDHLIEVLSNPTFPAAALERRRAQALVGLRQAQQNPGRVAERAFAQALFGDHPYANLSQGNISGVQAVTRDDVQAFHDRYYVAANAIIAIVGDLQRPQAESIATRLAQALKPGSAAPALPPVPDLKRAKIVRRSFDSSQTHILIGAPAISRTNSHYIPLYVANHVLGGSGLVSVLADEMRAQRGLSYSTSSTLITAAQRGWFELASSVRNDKLDESLQVLRNILQRYAASGPSRQRLEAAKRNITGSFPLRLDSNQDILAHIVMIGFYGLPLDYLQTFPKRVEAVSQPQTRQAFQAHVDPSHMVTVLVGPKAVIGDVSTD</sequence>
<evidence type="ECO:0000259" key="2">
    <source>
        <dbReference type="Pfam" id="PF00675"/>
    </source>
</evidence>
<dbReference type="Gene3D" id="3.30.830.10">
    <property type="entry name" value="Metalloenzyme, LuxS/M16 peptidase-like"/>
    <property type="match status" value="2"/>
</dbReference>
<dbReference type="Proteomes" id="UP000003374">
    <property type="component" value="Unassembled WGS sequence"/>
</dbReference>
<protein>
    <submittedName>
        <fullName evidence="4">Peptidase M16-like protein</fullName>
    </submittedName>
</protein>
<feature type="domain" description="Peptidase M16 C-terminal" evidence="3">
    <location>
        <begin position="191"/>
        <end position="366"/>
    </location>
</feature>
<dbReference type="InterPro" id="IPR011249">
    <property type="entry name" value="Metalloenz_LuxS/M16"/>
</dbReference>
<dbReference type="InterPro" id="IPR007863">
    <property type="entry name" value="Peptidase_M16_C"/>
</dbReference>
<name>A4BP12_9GAMM</name>
<evidence type="ECO:0000313" key="4">
    <source>
        <dbReference type="EMBL" id="EAR22313.1"/>
    </source>
</evidence>
<dbReference type="GO" id="GO:0046872">
    <property type="term" value="F:metal ion binding"/>
    <property type="evidence" value="ECO:0007669"/>
    <property type="project" value="InterPro"/>
</dbReference>
<dbReference type="Pfam" id="PF00675">
    <property type="entry name" value="Peptidase_M16"/>
    <property type="match status" value="1"/>
</dbReference>
<dbReference type="InterPro" id="IPR050361">
    <property type="entry name" value="MPP/UQCRC_Complex"/>
</dbReference>
<comment type="caution">
    <text evidence="4">The sequence shown here is derived from an EMBL/GenBank/DDBJ whole genome shotgun (WGS) entry which is preliminary data.</text>
</comment>
<dbReference type="SUPFAM" id="SSF63411">
    <property type="entry name" value="LuxS/MPP-like metallohydrolase"/>
    <property type="match status" value="2"/>
</dbReference>
<dbReference type="PANTHER" id="PTHR11851:SF224">
    <property type="entry name" value="PROCESSING PROTEASE"/>
    <property type="match status" value="1"/>
</dbReference>
<dbReference type="AlphaFoldDB" id="A4BP12"/>
<gene>
    <name evidence="4" type="ORF">NB231_11274</name>
</gene>
<dbReference type="STRING" id="314278.NB231_11274"/>
<feature type="signal peptide" evidence="1">
    <location>
        <begin position="1"/>
        <end position="21"/>
    </location>
</feature>
<dbReference type="Pfam" id="PF05193">
    <property type="entry name" value="Peptidase_M16_C"/>
    <property type="match status" value="1"/>
</dbReference>
<dbReference type="InterPro" id="IPR011765">
    <property type="entry name" value="Pept_M16_N"/>
</dbReference>
<dbReference type="RefSeq" id="WP_005002596.1">
    <property type="nucleotide sequence ID" value="NZ_CH672427.1"/>
</dbReference>
<evidence type="ECO:0000256" key="1">
    <source>
        <dbReference type="SAM" id="SignalP"/>
    </source>
</evidence>
<dbReference type="eggNOG" id="COG0612">
    <property type="taxonomic scope" value="Bacteria"/>
</dbReference>
<feature type="chain" id="PRO_5002665480" evidence="1">
    <location>
        <begin position="22"/>
        <end position="443"/>
    </location>
</feature>
<feature type="domain" description="Peptidase M16 N-terminal" evidence="2">
    <location>
        <begin position="46"/>
        <end position="179"/>
    </location>
</feature>
<accession>A4BP12</accession>